<gene>
    <name evidence="1" type="ORF">ALP84_04736</name>
</gene>
<dbReference type="Proteomes" id="UP000278332">
    <property type="component" value="Unassembled WGS sequence"/>
</dbReference>
<dbReference type="EMBL" id="RBRY01000177">
    <property type="protein sequence ID" value="RMR50297.1"/>
    <property type="molecule type" value="Genomic_DNA"/>
</dbReference>
<name>A0A3M4VF87_PSECI</name>
<reference evidence="1 2" key="1">
    <citation type="submission" date="2018-08" db="EMBL/GenBank/DDBJ databases">
        <title>Recombination of ecologically and evolutionarily significant loci maintains genetic cohesion in the Pseudomonas syringae species complex.</title>
        <authorList>
            <person name="Dillon M."/>
            <person name="Thakur S."/>
            <person name="Almeida R.N.D."/>
            <person name="Weir B.S."/>
            <person name="Guttman D.S."/>
        </authorList>
    </citation>
    <scope>NUCLEOTIDE SEQUENCE [LARGE SCALE GENOMIC DNA]</scope>
    <source>
        <strain evidence="1 2">ICMP 6917</strain>
    </source>
</reference>
<comment type="caution">
    <text evidence="1">The sequence shown here is derived from an EMBL/GenBank/DDBJ whole genome shotgun (WGS) entry which is preliminary data.</text>
</comment>
<protein>
    <submittedName>
        <fullName evidence="1">Uncharacterized protein</fullName>
    </submittedName>
</protein>
<accession>A0A3M4VF87</accession>
<dbReference type="AlphaFoldDB" id="A0A3M4VF87"/>
<evidence type="ECO:0000313" key="2">
    <source>
        <dbReference type="Proteomes" id="UP000278332"/>
    </source>
</evidence>
<proteinExistence type="predicted"/>
<sequence length="188" mass="20891">MAMRITMFKKGYTMNNKTSHSSSKNITPLDLTAAVEQFVAQGGVIAVIPDGETAESTVLSVAEDTTPLDAELEKSSKLELLRSLVAKGAGVSALQYSLRMNKKEIRQLALENDVKIKFSRPIREVNKEPHYDTTDIDDVVAGHAMHYSSLGYTAPEIAQILDLSVRQVWNIGKAYRFEFKQKRDSDTP</sequence>
<organism evidence="1 2">
    <name type="scientific">Pseudomonas cichorii</name>
    <dbReference type="NCBI Taxonomy" id="36746"/>
    <lineage>
        <taxon>Bacteria</taxon>
        <taxon>Pseudomonadati</taxon>
        <taxon>Pseudomonadota</taxon>
        <taxon>Gammaproteobacteria</taxon>
        <taxon>Pseudomonadales</taxon>
        <taxon>Pseudomonadaceae</taxon>
        <taxon>Pseudomonas</taxon>
    </lineage>
</organism>
<evidence type="ECO:0000313" key="1">
    <source>
        <dbReference type="EMBL" id="RMR50297.1"/>
    </source>
</evidence>